<keyword evidence="2" id="KW-1185">Reference proteome</keyword>
<organism evidence="1 2">
    <name type="scientific">Spiromyces aspiralis</name>
    <dbReference type="NCBI Taxonomy" id="68401"/>
    <lineage>
        <taxon>Eukaryota</taxon>
        <taxon>Fungi</taxon>
        <taxon>Fungi incertae sedis</taxon>
        <taxon>Zoopagomycota</taxon>
        <taxon>Kickxellomycotina</taxon>
        <taxon>Kickxellomycetes</taxon>
        <taxon>Kickxellales</taxon>
        <taxon>Kickxellaceae</taxon>
        <taxon>Spiromyces</taxon>
    </lineage>
</organism>
<gene>
    <name evidence="1" type="primary">ATM1_4</name>
    <name evidence="1" type="ORF">EV182_008414</name>
</gene>
<comment type="caution">
    <text evidence="1">The sequence shown here is derived from an EMBL/GenBank/DDBJ whole genome shotgun (WGS) entry which is preliminary data.</text>
</comment>
<accession>A0ACC1H6L8</accession>
<evidence type="ECO:0000313" key="1">
    <source>
        <dbReference type="EMBL" id="KAJ1670118.1"/>
    </source>
</evidence>
<sequence length="110" mass="12413">GEKQRVALARAILKDSPIFFFDEATSALDTQTERAIMSNVREILSQKQCTAVFIAHRLRTVADADIIFVLKDGELVEQGRHEELMVLGGVYKEMWDIQEGSHIHADARTD</sequence>
<dbReference type="EMBL" id="JAMZIH010009451">
    <property type="protein sequence ID" value="KAJ1670118.1"/>
    <property type="molecule type" value="Genomic_DNA"/>
</dbReference>
<protein>
    <submittedName>
        <fullName evidence="1">Iron-sulfur clusters transporter atm1, mitochondrial</fullName>
    </submittedName>
</protein>
<feature type="non-terminal residue" evidence="1">
    <location>
        <position position="1"/>
    </location>
</feature>
<name>A0ACC1H6L8_9FUNG</name>
<proteinExistence type="predicted"/>
<evidence type="ECO:0000313" key="2">
    <source>
        <dbReference type="Proteomes" id="UP001145114"/>
    </source>
</evidence>
<reference evidence="1" key="1">
    <citation type="submission" date="2022-06" db="EMBL/GenBank/DDBJ databases">
        <title>Phylogenomic reconstructions and comparative analyses of Kickxellomycotina fungi.</title>
        <authorList>
            <person name="Reynolds N.K."/>
            <person name="Stajich J.E."/>
            <person name="Barry K."/>
            <person name="Grigoriev I.V."/>
            <person name="Crous P."/>
            <person name="Smith M.E."/>
        </authorList>
    </citation>
    <scope>NUCLEOTIDE SEQUENCE</scope>
    <source>
        <strain evidence="1">RSA 2271</strain>
    </source>
</reference>
<dbReference type="Proteomes" id="UP001145114">
    <property type="component" value="Unassembled WGS sequence"/>
</dbReference>